<keyword evidence="2" id="KW-1185">Reference proteome</keyword>
<sequence>MAAVAPGRGQRFVSQSGSGLVSDAFGKGGVHFIYICKEGSGKEDGAADGTVTWSARVTVDGHLRRSGSHNRRGWLSPVGPCSTVGFWVSRASSQDGSLPTVSLPGLGADGTTLVISTASLSHCVWIRGAFPVPVRRAACSPGEAVDALLFSHITQTPVLLAPPYVLLSTVIPRGQRREESHLLEELCCWFTWENVIPNPSTLLAPVTTTVNDPSKGSVVSARPGQMSPEEVVGRRGGYTGCNHGQSSALSEDFDTLNWTAWPQTCDLSGEPGLLVPVKANQSTSPQPTGIDGRKITSAFMTTCTSACGAVRSDVALRVYVDLHSTFPSLSVVTARLNRMQVSCTVGLCGRYTGWPEGRWTDGSVSRLFGLSPHEKHLRPHRTLHTSLFDSTTQLIPVQMDFHQVPLHIWISPPADMEQGSGWREEGDVEMKLYTPAAGAKLCQGRAAPPVPVYSCPGQANCHGNRLHIDASTGTRSEGETGLERMSQKGPFNWLEKRIGGKPCQHEINSVLSC</sequence>
<accession>A0A4Z2HK86</accession>
<name>A0A4Z2HK86_9TELE</name>
<gene>
    <name evidence="1" type="ORF">EYF80_024099</name>
</gene>
<organism evidence="1 2">
    <name type="scientific">Liparis tanakae</name>
    <name type="common">Tanaka's snailfish</name>
    <dbReference type="NCBI Taxonomy" id="230148"/>
    <lineage>
        <taxon>Eukaryota</taxon>
        <taxon>Metazoa</taxon>
        <taxon>Chordata</taxon>
        <taxon>Craniata</taxon>
        <taxon>Vertebrata</taxon>
        <taxon>Euteleostomi</taxon>
        <taxon>Actinopterygii</taxon>
        <taxon>Neopterygii</taxon>
        <taxon>Teleostei</taxon>
        <taxon>Neoteleostei</taxon>
        <taxon>Acanthomorphata</taxon>
        <taxon>Eupercaria</taxon>
        <taxon>Perciformes</taxon>
        <taxon>Cottioidei</taxon>
        <taxon>Cottales</taxon>
        <taxon>Liparidae</taxon>
        <taxon>Liparis</taxon>
    </lineage>
</organism>
<dbReference type="AlphaFoldDB" id="A0A4Z2HK86"/>
<evidence type="ECO:0000313" key="1">
    <source>
        <dbReference type="EMBL" id="TNN65695.1"/>
    </source>
</evidence>
<proteinExistence type="predicted"/>
<reference evidence="1 2" key="1">
    <citation type="submission" date="2019-03" db="EMBL/GenBank/DDBJ databases">
        <title>First draft genome of Liparis tanakae, snailfish: a comprehensive survey of snailfish specific genes.</title>
        <authorList>
            <person name="Kim W."/>
            <person name="Song I."/>
            <person name="Jeong J.-H."/>
            <person name="Kim D."/>
            <person name="Kim S."/>
            <person name="Ryu S."/>
            <person name="Song J.Y."/>
            <person name="Lee S.K."/>
        </authorList>
    </citation>
    <scope>NUCLEOTIDE SEQUENCE [LARGE SCALE GENOMIC DNA]</scope>
    <source>
        <tissue evidence="1">Muscle</tissue>
    </source>
</reference>
<evidence type="ECO:0000313" key="2">
    <source>
        <dbReference type="Proteomes" id="UP000314294"/>
    </source>
</evidence>
<dbReference type="Proteomes" id="UP000314294">
    <property type="component" value="Unassembled WGS sequence"/>
</dbReference>
<comment type="caution">
    <text evidence="1">The sequence shown here is derived from an EMBL/GenBank/DDBJ whole genome shotgun (WGS) entry which is preliminary data.</text>
</comment>
<dbReference type="EMBL" id="SRLO01000231">
    <property type="protein sequence ID" value="TNN65695.1"/>
    <property type="molecule type" value="Genomic_DNA"/>
</dbReference>
<protein>
    <submittedName>
        <fullName evidence="1">Uncharacterized protein</fullName>
    </submittedName>
</protein>